<feature type="compositionally biased region" description="Pro residues" evidence="3">
    <location>
        <begin position="624"/>
        <end position="637"/>
    </location>
</feature>
<dbReference type="InterPro" id="IPR038765">
    <property type="entry name" value="Papain-like_cys_pep_sf"/>
</dbReference>
<feature type="compositionally biased region" description="Polar residues" evidence="3">
    <location>
        <begin position="509"/>
        <end position="527"/>
    </location>
</feature>
<feature type="region of interest" description="Disordered" evidence="3">
    <location>
        <begin position="617"/>
        <end position="709"/>
    </location>
</feature>
<keyword evidence="6" id="KW-1185">Reference proteome</keyword>
<evidence type="ECO:0000256" key="1">
    <source>
        <dbReference type="ARBA" id="ARBA00022786"/>
    </source>
</evidence>
<feature type="compositionally biased region" description="Low complexity" evidence="3">
    <location>
        <begin position="420"/>
        <end position="435"/>
    </location>
</feature>
<feature type="compositionally biased region" description="Polar residues" evidence="3">
    <location>
        <begin position="761"/>
        <end position="779"/>
    </location>
</feature>
<dbReference type="EMBL" id="JAPMOS010000006">
    <property type="protein sequence ID" value="KAJ4461604.1"/>
    <property type="molecule type" value="Genomic_DNA"/>
</dbReference>
<reference evidence="5" key="1">
    <citation type="journal article" date="2022" name="bioRxiv">
        <title>Genomics of Preaxostyla Flagellates Illuminates Evolutionary Transitions and the Path Towards Mitochondrial Loss.</title>
        <authorList>
            <person name="Novak L.V.F."/>
            <person name="Treitli S.C."/>
            <person name="Pyrih J."/>
            <person name="Halakuc P."/>
            <person name="Pipaliya S.V."/>
            <person name="Vacek V."/>
            <person name="Brzon O."/>
            <person name="Soukal P."/>
            <person name="Eme L."/>
            <person name="Dacks J.B."/>
            <person name="Karnkowska A."/>
            <person name="Elias M."/>
            <person name="Hampl V."/>
        </authorList>
    </citation>
    <scope>NUCLEOTIDE SEQUENCE</scope>
    <source>
        <strain evidence="5">RCP-MX</strain>
    </source>
</reference>
<feature type="compositionally biased region" description="Pro residues" evidence="3">
    <location>
        <begin position="453"/>
        <end position="463"/>
    </location>
</feature>
<feature type="region of interest" description="Disordered" evidence="3">
    <location>
        <begin position="361"/>
        <end position="587"/>
    </location>
</feature>
<sequence>MKQPAGAHGLLNPEGANNCFLNVCIQVLYHLAPFRIPFLSNESHTCSGESCVFCALQEIFKLYEFSAEQHLPPDYLRNALAILYNQKSKFRLGELDDPVDALNSILNAVHLAAGCPADLACNPPCASHFAMAMDLLEGIECTTCAARTEPVPFRTFTFDLSVREILDIHAKYYRKYTFEQLAYMNLGGRKPCPQERSKCLGPARVTHTFMGIPPIITMTLAWYSEAVPLADLRLLFDLLPDRILLNSMNLLPHDHPPVYAYLRAMICYYGKHYDAFCYSGQTKEWLAFDDTIRRALSGHVQPALLFFEADLPKDSPERANLEAVYRRYGEVREYLAQSFMGTQKKRQEAQARQVAICQRQLAEQHRQEEHHEHPAAPTPASAAGAAGATAAGAGAVAPRDDATAGDPSPPASAPPPPTGDSPAGPGEVSTATPAAPEDPDPPRAAMTLAAPTPATPTPTPTPTTAPTASVAPQRRIHTSADTPAPAPAPAYHKIRTARQQQAADLRPPISSSPLQDIASTLQDQIRTASRAEAQQQQQQQQQQAGGGGLPPSLLLRGGPVDSTGGDDAPVPVDSTGAVATSDWPETPRSMLSKVQQLLMPPGQLPVIIPAVITPATPAARTPLPTNPTSPSRIPPPSTGTGRTPPHPGVVATATPTESRGVPLAGSAATPSRGAAAIVTAPLPQRHAPAPPVSMSQTFPPPRSSPVMYRGQPVVTAPEYFDDALGEMVTDLSRLGNRGPQPSSPPTHHHRHTTDVTRVPETTPNRPPSSSAARMSTTSPSTLRRTASSGSGSGTGGRPTSSQQPWR</sequence>
<evidence type="ECO:0000313" key="5">
    <source>
        <dbReference type="EMBL" id="KAJ4461604.1"/>
    </source>
</evidence>
<feature type="region of interest" description="Disordered" evidence="3">
    <location>
        <begin position="727"/>
        <end position="806"/>
    </location>
</feature>
<keyword evidence="1" id="KW-0833">Ubl conjugation pathway</keyword>
<feature type="compositionally biased region" description="Pro residues" evidence="3">
    <location>
        <begin position="407"/>
        <end position="419"/>
    </location>
</feature>
<comment type="caution">
    <text evidence="5">The sequence shown here is derived from an EMBL/GenBank/DDBJ whole genome shotgun (WGS) entry which is preliminary data.</text>
</comment>
<dbReference type="Pfam" id="PF00443">
    <property type="entry name" value="UCH"/>
    <property type="match status" value="1"/>
</dbReference>
<keyword evidence="2 5" id="KW-0378">Hydrolase</keyword>
<gene>
    <name evidence="5" type="ORF">PAPYR_1709</name>
</gene>
<dbReference type="Proteomes" id="UP001141327">
    <property type="component" value="Unassembled WGS sequence"/>
</dbReference>
<feature type="compositionally biased region" description="Low complexity" evidence="3">
    <location>
        <begin position="780"/>
        <end position="789"/>
    </location>
</feature>
<dbReference type="GO" id="GO:0016787">
    <property type="term" value="F:hydrolase activity"/>
    <property type="evidence" value="ECO:0007669"/>
    <property type="project" value="UniProtKB-KW"/>
</dbReference>
<dbReference type="InterPro" id="IPR052398">
    <property type="entry name" value="Ubiquitin_hydrolase_53/54"/>
</dbReference>
<feature type="compositionally biased region" description="Low complexity" evidence="3">
    <location>
        <begin position="533"/>
        <end position="543"/>
    </location>
</feature>
<evidence type="ECO:0000256" key="2">
    <source>
        <dbReference type="ARBA" id="ARBA00022801"/>
    </source>
</evidence>
<proteinExistence type="predicted"/>
<accession>A0ABQ8UR38</accession>
<name>A0ABQ8UR38_9EUKA</name>
<dbReference type="PANTHER" id="PTHR22975:SF9">
    <property type="entry name" value="ECHINUS SPLICE FORM 3"/>
    <property type="match status" value="1"/>
</dbReference>
<dbReference type="InterPro" id="IPR028889">
    <property type="entry name" value="USP"/>
</dbReference>
<feature type="compositionally biased region" description="Low complexity" evidence="3">
    <location>
        <begin position="797"/>
        <end position="806"/>
    </location>
</feature>
<evidence type="ECO:0000256" key="3">
    <source>
        <dbReference type="SAM" id="MobiDB-lite"/>
    </source>
</evidence>
<dbReference type="PROSITE" id="PS50235">
    <property type="entry name" value="USP_3"/>
    <property type="match status" value="1"/>
</dbReference>
<feature type="compositionally biased region" description="Low complexity" evidence="3">
    <location>
        <begin position="443"/>
        <end position="452"/>
    </location>
</feature>
<feature type="compositionally biased region" description="Low complexity" evidence="3">
    <location>
        <begin position="378"/>
        <end position="397"/>
    </location>
</feature>
<evidence type="ECO:0000313" key="6">
    <source>
        <dbReference type="Proteomes" id="UP001141327"/>
    </source>
</evidence>
<feature type="compositionally biased region" description="Basic and acidic residues" evidence="3">
    <location>
        <begin position="362"/>
        <end position="374"/>
    </location>
</feature>
<dbReference type="Gene3D" id="3.90.70.10">
    <property type="entry name" value="Cysteine proteinases"/>
    <property type="match status" value="1"/>
</dbReference>
<dbReference type="PANTHER" id="PTHR22975">
    <property type="entry name" value="UBIQUITIN SPECIFIC PROTEINASE"/>
    <property type="match status" value="1"/>
</dbReference>
<protein>
    <submittedName>
        <fullName evidence="5">Inactive ubiquitin carboxyl-terminal hydrolase 54</fullName>
    </submittedName>
</protein>
<organism evidence="5 6">
    <name type="scientific">Paratrimastix pyriformis</name>
    <dbReference type="NCBI Taxonomy" id="342808"/>
    <lineage>
        <taxon>Eukaryota</taxon>
        <taxon>Metamonada</taxon>
        <taxon>Preaxostyla</taxon>
        <taxon>Paratrimastigidae</taxon>
        <taxon>Paratrimastix</taxon>
    </lineage>
</organism>
<dbReference type="InterPro" id="IPR001394">
    <property type="entry name" value="Peptidase_C19_UCH"/>
</dbReference>
<feature type="domain" description="USP" evidence="4">
    <location>
        <begin position="8"/>
        <end position="310"/>
    </location>
</feature>
<dbReference type="SUPFAM" id="SSF54001">
    <property type="entry name" value="Cysteine proteinases"/>
    <property type="match status" value="1"/>
</dbReference>
<evidence type="ECO:0000259" key="4">
    <source>
        <dbReference type="PROSITE" id="PS50235"/>
    </source>
</evidence>